<protein>
    <submittedName>
        <fullName evidence="1">Uncharacterized protein</fullName>
    </submittedName>
</protein>
<dbReference type="VEuPathDB" id="FungiDB:BCV72DRAFT_82419"/>
<evidence type="ECO:0000313" key="1">
    <source>
        <dbReference type="EMBL" id="ORE01191.1"/>
    </source>
</evidence>
<reference evidence="1" key="1">
    <citation type="journal article" date="2016" name="Proc. Natl. Acad. Sci. U.S.A.">
        <title>Lipid metabolic changes in an early divergent fungus govern the establishment of a mutualistic symbiosis with endobacteria.</title>
        <authorList>
            <person name="Lastovetsky O.A."/>
            <person name="Gaspar M.L."/>
            <person name="Mondo S.J."/>
            <person name="LaButti K.M."/>
            <person name="Sandor L."/>
            <person name="Grigoriev I.V."/>
            <person name="Henry S.A."/>
            <person name="Pawlowska T.E."/>
        </authorList>
    </citation>
    <scope>NUCLEOTIDE SEQUENCE [LARGE SCALE GENOMIC DNA]</scope>
    <source>
        <strain evidence="1">ATCC 52814</strain>
    </source>
</reference>
<accession>A0A1X0QN79</accession>
<name>A0A1X0QN79_RHIZD</name>
<dbReference type="OrthoDB" id="2286999at2759"/>
<dbReference type="EMBL" id="KV922170">
    <property type="protein sequence ID" value="ORE01191.1"/>
    <property type="molecule type" value="Genomic_DNA"/>
</dbReference>
<sequence length="149" mass="17637">MSVVKKLVYNYIFHEVLTNIARSDMPEDFLAQDTLNLVPSLQVHIDRIIQPIKNRLQQPPLNKEIITANPFTVLNVMAFILDLYEQKNVQAQRQQPEQQRQRRPQPRLFSLFPNSSYKWRFIKLDGENLNTIFRDTRLLRQYGGINKSL</sequence>
<dbReference type="AlphaFoldDB" id="A0A1X0QN79"/>
<organism evidence="1">
    <name type="scientific">Rhizopus microsporus var. microsporus</name>
    <dbReference type="NCBI Taxonomy" id="86635"/>
    <lineage>
        <taxon>Eukaryota</taxon>
        <taxon>Fungi</taxon>
        <taxon>Fungi incertae sedis</taxon>
        <taxon>Mucoromycota</taxon>
        <taxon>Mucoromycotina</taxon>
        <taxon>Mucoromycetes</taxon>
        <taxon>Mucorales</taxon>
        <taxon>Mucorineae</taxon>
        <taxon>Rhizopodaceae</taxon>
        <taxon>Rhizopus</taxon>
    </lineage>
</organism>
<dbReference type="Proteomes" id="UP000242414">
    <property type="component" value="Unassembled WGS sequence"/>
</dbReference>
<gene>
    <name evidence="1" type="ORF">BCV72DRAFT_82419</name>
</gene>
<proteinExistence type="predicted"/>